<dbReference type="InterPro" id="IPR005950">
    <property type="entry name" value="ModA"/>
</dbReference>
<dbReference type="PANTHER" id="PTHR30632">
    <property type="entry name" value="MOLYBDATE-BINDING PERIPLASMIC PROTEIN"/>
    <property type="match status" value="1"/>
</dbReference>
<accession>A0A9X1ZI66</accession>
<comment type="subunit">
    <text evidence="5">The complex is composed of two ATP-binding proteins (ModC), two transmembrane proteins (ModB) and a solute-binding protein (ModA).</text>
</comment>
<name>A0A9X1ZI66_9GAMM</name>
<dbReference type="InterPro" id="IPR044084">
    <property type="entry name" value="AvModA-like_subst-bd"/>
</dbReference>
<evidence type="ECO:0000256" key="2">
    <source>
        <dbReference type="ARBA" id="ARBA00022505"/>
    </source>
</evidence>
<dbReference type="PANTHER" id="PTHR30632:SF14">
    <property type="entry name" value="TUNGSTATE_MOLYBDATE_CHROMATE-BINDING PROTEIN MODA"/>
    <property type="match status" value="1"/>
</dbReference>
<dbReference type="EMBL" id="JAKILB010000003">
    <property type="protein sequence ID" value="MCL1138283.1"/>
    <property type="molecule type" value="Genomic_DNA"/>
</dbReference>
<keyword evidence="4 7" id="KW-0732">Signal</keyword>
<keyword evidence="3 6" id="KW-0479">Metal-binding</keyword>
<dbReference type="InterPro" id="IPR050682">
    <property type="entry name" value="ModA/WtpA"/>
</dbReference>
<organism evidence="8 9">
    <name type="scientific">Shewanella pneumatophori</name>
    <dbReference type="NCBI Taxonomy" id="314092"/>
    <lineage>
        <taxon>Bacteria</taxon>
        <taxon>Pseudomonadati</taxon>
        <taxon>Pseudomonadota</taxon>
        <taxon>Gammaproteobacteria</taxon>
        <taxon>Alteromonadales</taxon>
        <taxon>Shewanellaceae</taxon>
        <taxon>Shewanella</taxon>
    </lineage>
</organism>
<dbReference type="SUPFAM" id="SSF53850">
    <property type="entry name" value="Periplasmic binding protein-like II"/>
    <property type="match status" value="1"/>
</dbReference>
<dbReference type="Gene3D" id="3.40.190.10">
    <property type="entry name" value="Periplasmic binding protein-like II"/>
    <property type="match status" value="2"/>
</dbReference>
<evidence type="ECO:0000256" key="3">
    <source>
        <dbReference type="ARBA" id="ARBA00022723"/>
    </source>
</evidence>
<keyword evidence="2 6" id="KW-0500">Molybdenum</keyword>
<evidence type="ECO:0000256" key="4">
    <source>
        <dbReference type="ARBA" id="ARBA00022729"/>
    </source>
</evidence>
<comment type="similarity">
    <text evidence="1">Belongs to the bacterial solute-binding protein ModA family.</text>
</comment>
<evidence type="ECO:0000313" key="8">
    <source>
        <dbReference type="EMBL" id="MCL1138283.1"/>
    </source>
</evidence>
<dbReference type="NCBIfam" id="TIGR01256">
    <property type="entry name" value="modA"/>
    <property type="match status" value="1"/>
</dbReference>
<dbReference type="GO" id="GO:0015689">
    <property type="term" value="P:molybdate ion transport"/>
    <property type="evidence" value="ECO:0007669"/>
    <property type="project" value="InterPro"/>
</dbReference>
<proteinExistence type="inferred from homology"/>
<feature type="chain" id="PRO_5040830986" evidence="7">
    <location>
        <begin position="18"/>
        <end position="253"/>
    </location>
</feature>
<feature type="binding site" evidence="6">
    <location>
        <position position="169"/>
    </location>
    <ligand>
        <name>molybdate</name>
        <dbReference type="ChEBI" id="CHEBI:36264"/>
    </ligand>
</feature>
<dbReference type="GO" id="GO:1901359">
    <property type="term" value="F:tungstate binding"/>
    <property type="evidence" value="ECO:0007669"/>
    <property type="project" value="UniProtKB-ARBA"/>
</dbReference>
<dbReference type="Pfam" id="PF13531">
    <property type="entry name" value="SBP_bac_11"/>
    <property type="match status" value="1"/>
</dbReference>
<evidence type="ECO:0000256" key="5">
    <source>
        <dbReference type="ARBA" id="ARBA00062515"/>
    </source>
</evidence>
<evidence type="ECO:0000313" key="9">
    <source>
        <dbReference type="Proteomes" id="UP001139293"/>
    </source>
</evidence>
<evidence type="ECO:0000256" key="1">
    <source>
        <dbReference type="ARBA" id="ARBA00009175"/>
    </source>
</evidence>
<evidence type="ECO:0000256" key="6">
    <source>
        <dbReference type="PIRSR" id="PIRSR004846-1"/>
    </source>
</evidence>
<feature type="signal peptide" evidence="7">
    <location>
        <begin position="1"/>
        <end position="17"/>
    </location>
</feature>
<feature type="binding site" evidence="6">
    <location>
        <position position="56"/>
    </location>
    <ligand>
        <name>molybdate</name>
        <dbReference type="ChEBI" id="CHEBI:36264"/>
    </ligand>
</feature>
<gene>
    <name evidence="8" type="primary">modA</name>
    <name evidence="8" type="ORF">L2740_06930</name>
</gene>
<evidence type="ECO:0000256" key="7">
    <source>
        <dbReference type="SAM" id="SignalP"/>
    </source>
</evidence>
<sequence length="253" mass="27289">MLALLLPLLVLSKGVFAAQDVPAIAAASSIKFALDDIAKQFTQETGRKVRISYGSSGNFVAQIRNGAPFELFLSADERYTQQLSQAKETPDDGVIYAVGQLAIAAPKSSPLPLDGDLAGVKQLLQSQQLKRFAIANPDHAPYGERAKEVLQKVGLWQDIQPNLVFGENVSQAAQFAVSGATQGGLVALSLAVAKPFKARANYVLIPQEYYTPLDQRMVLTLKAGETAKLFYSYLQSDTAQSVFADYGFARATN</sequence>
<dbReference type="Proteomes" id="UP001139293">
    <property type="component" value="Unassembled WGS sequence"/>
</dbReference>
<dbReference type="AlphaFoldDB" id="A0A9X1ZI66"/>
<keyword evidence="9" id="KW-1185">Reference proteome</keyword>
<reference evidence="8" key="1">
    <citation type="submission" date="2022-01" db="EMBL/GenBank/DDBJ databases">
        <title>Whole genome-based taxonomy of the Shewanellaceae.</title>
        <authorList>
            <person name="Martin-Rodriguez A.J."/>
        </authorList>
    </citation>
    <scope>NUCLEOTIDE SEQUENCE</scope>
    <source>
        <strain evidence="8">KCTC 23973</strain>
    </source>
</reference>
<comment type="caution">
    <text evidence="8">The sequence shown here is derived from an EMBL/GenBank/DDBJ whole genome shotgun (WGS) entry which is preliminary data.</text>
</comment>
<dbReference type="FunFam" id="3.40.190.10:FF:000035">
    <property type="entry name" value="Molybdate ABC transporter substrate-binding protein"/>
    <property type="match status" value="1"/>
</dbReference>
<dbReference type="CDD" id="cd13539">
    <property type="entry name" value="PBP2_AvModA"/>
    <property type="match status" value="1"/>
</dbReference>
<dbReference type="GO" id="GO:0046872">
    <property type="term" value="F:metal ion binding"/>
    <property type="evidence" value="ECO:0007669"/>
    <property type="project" value="UniProtKB-KW"/>
</dbReference>
<dbReference type="GO" id="GO:0030973">
    <property type="term" value="F:molybdate ion binding"/>
    <property type="evidence" value="ECO:0007669"/>
    <property type="project" value="InterPro"/>
</dbReference>
<feature type="binding site" evidence="6">
    <location>
        <position position="29"/>
    </location>
    <ligand>
        <name>molybdate</name>
        <dbReference type="ChEBI" id="CHEBI:36264"/>
    </ligand>
</feature>
<dbReference type="PIRSF" id="PIRSF004846">
    <property type="entry name" value="ModA"/>
    <property type="match status" value="1"/>
</dbReference>
<protein>
    <submittedName>
        <fullName evidence="8">Molybdate ABC transporter substrate-binding protein</fullName>
    </submittedName>
</protein>